<dbReference type="InterPro" id="IPR018490">
    <property type="entry name" value="cNMP-bd_dom_sf"/>
</dbReference>
<protein>
    <recommendedName>
        <fullName evidence="1">Cyclic nucleotide-binding domain-containing protein</fullName>
    </recommendedName>
</protein>
<feature type="domain" description="Cyclic nucleotide-binding" evidence="1">
    <location>
        <begin position="45"/>
        <end position="127"/>
    </location>
</feature>
<dbReference type="EMBL" id="HBKQ01033000">
    <property type="protein sequence ID" value="CAE2253374.1"/>
    <property type="molecule type" value="Transcribed_RNA"/>
</dbReference>
<dbReference type="Pfam" id="PF00027">
    <property type="entry name" value="cNMP_binding"/>
    <property type="match status" value="1"/>
</dbReference>
<gene>
    <name evidence="2" type="ORF">OAUR00152_LOCUS22546</name>
</gene>
<evidence type="ECO:0000259" key="1">
    <source>
        <dbReference type="Pfam" id="PF00027"/>
    </source>
</evidence>
<evidence type="ECO:0000313" key="2">
    <source>
        <dbReference type="EMBL" id="CAE2253374.1"/>
    </source>
</evidence>
<dbReference type="AlphaFoldDB" id="A0A7S4J6E6"/>
<name>A0A7S4J6E6_9STRA</name>
<organism evidence="2">
    <name type="scientific">Odontella aurita</name>
    <dbReference type="NCBI Taxonomy" id="265563"/>
    <lineage>
        <taxon>Eukaryota</taxon>
        <taxon>Sar</taxon>
        <taxon>Stramenopiles</taxon>
        <taxon>Ochrophyta</taxon>
        <taxon>Bacillariophyta</taxon>
        <taxon>Mediophyceae</taxon>
        <taxon>Biddulphiophycidae</taxon>
        <taxon>Eupodiscales</taxon>
        <taxon>Odontellaceae</taxon>
        <taxon>Odontella</taxon>
    </lineage>
</organism>
<dbReference type="SUPFAM" id="SSF51206">
    <property type="entry name" value="cAMP-binding domain-like"/>
    <property type="match status" value="1"/>
</dbReference>
<dbReference type="InterPro" id="IPR014710">
    <property type="entry name" value="RmlC-like_jellyroll"/>
</dbReference>
<dbReference type="Gene3D" id="2.60.120.10">
    <property type="entry name" value="Jelly Rolls"/>
    <property type="match status" value="1"/>
</dbReference>
<proteinExistence type="predicted"/>
<dbReference type="InterPro" id="IPR000595">
    <property type="entry name" value="cNMP-bd_dom"/>
</dbReference>
<reference evidence="2" key="1">
    <citation type="submission" date="2021-01" db="EMBL/GenBank/DDBJ databases">
        <authorList>
            <person name="Corre E."/>
            <person name="Pelletier E."/>
            <person name="Niang G."/>
            <person name="Scheremetjew M."/>
            <person name="Finn R."/>
            <person name="Kale V."/>
            <person name="Holt S."/>
            <person name="Cochrane G."/>
            <person name="Meng A."/>
            <person name="Brown T."/>
            <person name="Cohen L."/>
        </authorList>
    </citation>
    <scope>NUCLEOTIDE SEQUENCE</scope>
    <source>
        <strain evidence="2">Isolate 1302-5</strain>
    </source>
</reference>
<sequence length="154" mass="16419">MGPYTDILRQNSDQKSLKAVPFENKPELTQSDAEVLASAIVDSDYGENHILYKEGTKLSPALFLVRSGQVSVTNSSGLNKAVTQGGYFGNGTLGGDISLSFIAKRTFVAKEKCKVGVLKGGDISSVLHLARCDTLDLQGITKHKILGEGTFGQV</sequence>
<accession>A0A7S4J6E6</accession>